<protein>
    <submittedName>
        <fullName evidence="2">Uncharacterized protein</fullName>
    </submittedName>
</protein>
<dbReference type="EMBL" id="PKSM01000286">
    <property type="protein sequence ID" value="POV98877.1"/>
    <property type="molecule type" value="Genomic_DNA"/>
</dbReference>
<keyword evidence="3" id="KW-1185">Reference proteome</keyword>
<comment type="caution">
    <text evidence="2">The sequence shown here is derived from an EMBL/GenBank/DDBJ whole genome shotgun (WGS) entry which is preliminary data.</text>
</comment>
<gene>
    <name evidence="2" type="ORF">PSHT_13817</name>
</gene>
<accession>A0A2S4UNU9</accession>
<reference evidence="3" key="3">
    <citation type="journal article" date="2018" name="Mol. Plant Microbe Interact.">
        <title>Genome sequence resources for the wheat stripe rust pathogen (Puccinia striiformis f. sp. tritici) and the barley stripe rust pathogen (Puccinia striiformis f. sp. hordei).</title>
        <authorList>
            <person name="Xia C."/>
            <person name="Wang M."/>
            <person name="Yin C."/>
            <person name="Cornejo O.E."/>
            <person name="Hulbert S.H."/>
            <person name="Chen X."/>
        </authorList>
    </citation>
    <scope>NUCLEOTIDE SEQUENCE [LARGE SCALE GENOMIC DNA]</scope>
    <source>
        <strain evidence="3">93TX-2</strain>
    </source>
</reference>
<feature type="region of interest" description="Disordered" evidence="1">
    <location>
        <begin position="19"/>
        <end position="44"/>
    </location>
</feature>
<evidence type="ECO:0000313" key="2">
    <source>
        <dbReference type="EMBL" id="POV98877.1"/>
    </source>
</evidence>
<name>A0A2S4UNU9_9BASI</name>
<sequence>MLSPLAAFSHQLIRLLRRAHSLPAPRQPNTQGQGKALRENTMEGSTRADASKIYRMLLLHKLASETRIYRRLLLKEAKKDLPFNTQAKMIALNDLVEKQFAPQTSIHHPRIWNLRRQGGDHVLQNLGTPPVPQPDAKGLLRQPSIRLRLE</sequence>
<dbReference type="VEuPathDB" id="FungiDB:PSTT_11074"/>
<dbReference type="AlphaFoldDB" id="A0A2S4UNU9"/>
<evidence type="ECO:0000313" key="3">
    <source>
        <dbReference type="Proteomes" id="UP000238274"/>
    </source>
</evidence>
<reference evidence="3" key="2">
    <citation type="journal article" date="2018" name="BMC Genomics">
        <title>Genomic insights into host adaptation between the wheat stripe rust pathogen (Puccinia striiformis f. sp. tritici) and the barley stripe rust pathogen (Puccinia striiformis f. sp. hordei).</title>
        <authorList>
            <person name="Xia C."/>
            <person name="Wang M."/>
            <person name="Yin C."/>
            <person name="Cornejo O.E."/>
            <person name="Hulbert S.H."/>
            <person name="Chen X."/>
        </authorList>
    </citation>
    <scope>NUCLEOTIDE SEQUENCE [LARGE SCALE GENOMIC DNA]</scope>
    <source>
        <strain evidence="3">93TX-2</strain>
    </source>
</reference>
<dbReference type="Proteomes" id="UP000238274">
    <property type="component" value="Unassembled WGS sequence"/>
</dbReference>
<dbReference type="VEuPathDB" id="FungiDB:PSHT_13817"/>
<organism evidence="2 3">
    <name type="scientific">Puccinia striiformis</name>
    <dbReference type="NCBI Taxonomy" id="27350"/>
    <lineage>
        <taxon>Eukaryota</taxon>
        <taxon>Fungi</taxon>
        <taxon>Dikarya</taxon>
        <taxon>Basidiomycota</taxon>
        <taxon>Pucciniomycotina</taxon>
        <taxon>Pucciniomycetes</taxon>
        <taxon>Pucciniales</taxon>
        <taxon>Pucciniaceae</taxon>
        <taxon>Puccinia</taxon>
    </lineage>
</organism>
<proteinExistence type="predicted"/>
<reference evidence="2 3" key="1">
    <citation type="submission" date="2017-12" db="EMBL/GenBank/DDBJ databases">
        <title>Gene loss provides genomic basis for host adaptation in cereal stripe rust fungi.</title>
        <authorList>
            <person name="Xia C."/>
        </authorList>
    </citation>
    <scope>NUCLEOTIDE SEQUENCE [LARGE SCALE GENOMIC DNA]</scope>
    <source>
        <strain evidence="2 3">93TX-2</strain>
    </source>
</reference>
<dbReference type="OrthoDB" id="2497321at2759"/>
<evidence type="ECO:0000256" key="1">
    <source>
        <dbReference type="SAM" id="MobiDB-lite"/>
    </source>
</evidence>